<gene>
    <name evidence="9" type="ORF">SSP0437_LOCUS11228</name>
</gene>
<dbReference type="InterPro" id="IPR013713">
    <property type="entry name" value="XPO2_central"/>
</dbReference>
<dbReference type="GO" id="GO:0005049">
    <property type="term" value="F:nuclear export signal receptor activity"/>
    <property type="evidence" value="ECO:0007669"/>
    <property type="project" value="TreeGrafter"/>
</dbReference>
<evidence type="ECO:0000256" key="6">
    <source>
        <dbReference type="ARBA" id="ARBA00022927"/>
    </source>
</evidence>
<keyword evidence="6" id="KW-0653">Protein transport</keyword>
<dbReference type="GO" id="GO:0031267">
    <property type="term" value="F:small GTPase binding"/>
    <property type="evidence" value="ECO:0007669"/>
    <property type="project" value="InterPro"/>
</dbReference>
<evidence type="ECO:0000256" key="7">
    <source>
        <dbReference type="ARBA" id="ARBA00023242"/>
    </source>
</evidence>
<feature type="domain" description="Importin N-terminal" evidence="8">
    <location>
        <begin position="24"/>
        <end position="101"/>
    </location>
</feature>
<proteinExistence type="inferred from homology"/>
<dbReference type="GO" id="GO:0006606">
    <property type="term" value="P:protein import into nucleus"/>
    <property type="evidence" value="ECO:0007669"/>
    <property type="project" value="TreeGrafter"/>
</dbReference>
<comment type="similarity">
    <text evidence="3">Belongs to the XPO2/CSE1 family.</text>
</comment>
<protein>
    <recommendedName>
        <fullName evidence="8">Importin N-terminal domain-containing protein</fullName>
    </recommendedName>
</protein>
<evidence type="ECO:0000256" key="1">
    <source>
        <dbReference type="ARBA" id="ARBA00004123"/>
    </source>
</evidence>
<dbReference type="Pfam" id="PF08506">
    <property type="entry name" value="Cse1"/>
    <property type="match status" value="1"/>
</dbReference>
<dbReference type="InterPro" id="IPR016024">
    <property type="entry name" value="ARM-type_fold"/>
</dbReference>
<dbReference type="Gene3D" id="1.25.10.10">
    <property type="entry name" value="Leucine-rich Repeat Variant"/>
    <property type="match status" value="1"/>
</dbReference>
<dbReference type="GO" id="GO:0005635">
    <property type="term" value="C:nuclear envelope"/>
    <property type="evidence" value="ECO:0007669"/>
    <property type="project" value="TreeGrafter"/>
</dbReference>
<sequence length="974" mass="104990">MNYTDIANALVGTISPDARVRKEGEAFLRRCSGESGYPTALLFLAAPSVAPTPPPMDVPDVVKAAAAVSFKNVIRSRWEHDDVSPDDRSNILSVLPRAALATQNAIVGKQLQAALSLVAVVDFPLKWPELLDFLMETLMSCGSDEAAACGVLRLLHSVTKQFRVGSETDPVYAERVSHIINKFGQCHLQVYTALAEAFAASPSPSPTLVRSLGYCVKIFLSLNSVTIPEFFEDNLAGYMGSFVRFLTVRNPAAALVEHASDSDKPGVLLKLQALVCDCGALYMANYEEEFAPLVEQYMGEVWSMLAAMSGAGERADRVIIAATTFLSRVASSVAHELFASPGSLASVCSQVVIPSVRWPESEVELFEDAPLDYVRRDIEGSDAETKRRAAVELVKRLRKYYEAETTAALLPEIEAMLSSNDWLAKDAAMCLVSALAVSASSASGGVRVVNPGVPIDGFFSSFVLPQLQKPAPSSDVGAQMLLADCLKFACTFRQSLPADALLPLFAQHLASSDSHVVQVYAANAIEKYLLLGGAATAAVNSQLYQTILGGCLRVLLQGETREQQEDLYAMRCLLRLVLATPDKSIVTANAEQLVSGLLTKLSAVAANPSNPGFTHYLFECLAATVSALTTANKESAAALEAGLFPHFQSILSNDVDELVPYTFQVLAMLLECNESVSPAYASLLGPLLTPDLWSRDYNVPALVRLVGAYCRTDPGLMAPHVESMLGIFAQLIKSKKTDHEGFLLLEAMASHMAWTSFEGYLTQLFSLIFARLTAAKTAKFVKSFVIFLALLLGKHEADTVVQKIDSMQDGMFGMVLKSCWLPNVNKVRGRIERKMLAVGSIRLLTQCPSILSKYGDNWLALLNALVTLFELPAAKEDEADAAADAAAEAFLARLSEDNDGTSYTPTFNKLRCAVAASVDPFADVDGNTLPLQLAKQLASFGSAGQVGPALRQLPAEVQQALSRYFQQAGVSMPQ</sequence>
<dbReference type="EMBL" id="HBGL01014355">
    <property type="protein sequence ID" value="CAD9307134.1"/>
    <property type="molecule type" value="Transcribed_RNA"/>
</dbReference>
<evidence type="ECO:0000259" key="8">
    <source>
        <dbReference type="PROSITE" id="PS50166"/>
    </source>
</evidence>
<dbReference type="PANTHER" id="PTHR10997:SF8">
    <property type="entry name" value="EXPORTIN-2"/>
    <property type="match status" value="1"/>
</dbReference>
<evidence type="ECO:0000313" key="9">
    <source>
        <dbReference type="EMBL" id="CAD9307134.1"/>
    </source>
</evidence>
<dbReference type="Pfam" id="PF03378">
    <property type="entry name" value="CAS_CSE1"/>
    <property type="match status" value="1"/>
</dbReference>
<dbReference type="GO" id="GO:0006611">
    <property type="term" value="P:protein export from nucleus"/>
    <property type="evidence" value="ECO:0007669"/>
    <property type="project" value="TreeGrafter"/>
</dbReference>
<accession>A0A7S1YKX1</accession>
<evidence type="ECO:0000256" key="3">
    <source>
        <dbReference type="ARBA" id="ARBA00008669"/>
    </source>
</evidence>
<dbReference type="GO" id="GO:0005829">
    <property type="term" value="C:cytosol"/>
    <property type="evidence" value="ECO:0007669"/>
    <property type="project" value="TreeGrafter"/>
</dbReference>
<organism evidence="9">
    <name type="scientific">Sexangularia sp. CB-2014</name>
    <dbReference type="NCBI Taxonomy" id="1486929"/>
    <lineage>
        <taxon>Eukaryota</taxon>
        <taxon>Amoebozoa</taxon>
        <taxon>Tubulinea</taxon>
        <taxon>Elardia</taxon>
        <taxon>Arcellinida</taxon>
        <taxon>Arcellinida incertae sedis</taxon>
        <taxon>Sexangularia</taxon>
    </lineage>
</organism>
<evidence type="ECO:0000256" key="4">
    <source>
        <dbReference type="ARBA" id="ARBA00022448"/>
    </source>
</evidence>
<keyword evidence="5" id="KW-0963">Cytoplasm</keyword>
<comment type="subcellular location">
    <subcellularLocation>
        <location evidence="2">Cytoplasm</location>
    </subcellularLocation>
    <subcellularLocation>
        <location evidence="1">Nucleus</location>
    </subcellularLocation>
</comment>
<dbReference type="AlphaFoldDB" id="A0A7S1YKX1"/>
<dbReference type="PROSITE" id="PS50166">
    <property type="entry name" value="IMPORTIN_B_NT"/>
    <property type="match status" value="1"/>
</dbReference>
<evidence type="ECO:0000256" key="2">
    <source>
        <dbReference type="ARBA" id="ARBA00004496"/>
    </source>
</evidence>
<dbReference type="InterPro" id="IPR005043">
    <property type="entry name" value="XPO2_C"/>
</dbReference>
<dbReference type="SUPFAM" id="SSF48371">
    <property type="entry name" value="ARM repeat"/>
    <property type="match status" value="1"/>
</dbReference>
<keyword evidence="7" id="KW-0539">Nucleus</keyword>
<dbReference type="InterPro" id="IPR001494">
    <property type="entry name" value="Importin-beta_N"/>
</dbReference>
<evidence type="ECO:0000256" key="5">
    <source>
        <dbReference type="ARBA" id="ARBA00022490"/>
    </source>
</evidence>
<keyword evidence="4" id="KW-0813">Transport</keyword>
<name>A0A7S1YKX1_9EUKA</name>
<reference evidence="9" key="1">
    <citation type="submission" date="2021-01" db="EMBL/GenBank/DDBJ databases">
        <authorList>
            <person name="Corre E."/>
            <person name="Pelletier E."/>
            <person name="Niang G."/>
            <person name="Scheremetjew M."/>
            <person name="Finn R."/>
            <person name="Kale V."/>
            <person name="Holt S."/>
            <person name="Cochrane G."/>
            <person name="Meng A."/>
            <person name="Brown T."/>
            <person name="Cohen L."/>
        </authorList>
    </citation>
    <scope>NUCLEOTIDE SEQUENCE</scope>
    <source>
        <strain evidence="9">ATCC 50979</strain>
    </source>
</reference>
<dbReference type="InterPro" id="IPR011989">
    <property type="entry name" value="ARM-like"/>
</dbReference>
<dbReference type="PANTHER" id="PTHR10997">
    <property type="entry name" value="IMPORTIN-7, 8, 11"/>
    <property type="match status" value="1"/>
</dbReference>